<evidence type="ECO:0000256" key="1">
    <source>
        <dbReference type="ARBA" id="ARBA00009437"/>
    </source>
</evidence>
<accession>A0A1E7ZG62</accession>
<feature type="domain" description="HTH lysR-type" evidence="5">
    <location>
        <begin position="1"/>
        <end position="61"/>
    </location>
</feature>
<dbReference type="Pfam" id="PF00126">
    <property type="entry name" value="HTH_1"/>
    <property type="match status" value="1"/>
</dbReference>
<dbReference type="Pfam" id="PF03466">
    <property type="entry name" value="LysR_substrate"/>
    <property type="match status" value="1"/>
</dbReference>
<dbReference type="InterPro" id="IPR036388">
    <property type="entry name" value="WH-like_DNA-bd_sf"/>
</dbReference>
<dbReference type="SUPFAM" id="SSF46785">
    <property type="entry name" value="Winged helix' DNA-binding domain"/>
    <property type="match status" value="1"/>
</dbReference>
<evidence type="ECO:0000256" key="2">
    <source>
        <dbReference type="ARBA" id="ARBA00023015"/>
    </source>
</evidence>
<comment type="caution">
    <text evidence="6">The sequence shown here is derived from an EMBL/GenBank/DDBJ whole genome shotgun (WGS) entry which is preliminary data.</text>
</comment>
<dbReference type="GO" id="GO:0043565">
    <property type="term" value="F:sequence-specific DNA binding"/>
    <property type="evidence" value="ECO:0007669"/>
    <property type="project" value="TreeGrafter"/>
</dbReference>
<dbReference type="PRINTS" id="PR00039">
    <property type="entry name" value="HTHLYSR"/>
</dbReference>
<keyword evidence="4" id="KW-0804">Transcription</keyword>
<sequence length="294" mass="32254">MNTKLLRSLQIFVEVAETSNMSVAAKKLHMTVSAISQQLRKLEHEIGLSLFNRNTRHISLTEAGHIYYKTSLELIDVAEKAQQQMEQLQETPSGKLKIIAPEGFGGGLLSGPLQALLNEFPKIKVSLDLTDDHVDVIASGADLAISVEEVHDVNLHCRHLATWNLMLCVAGDHPLANQSDLTAEALSEYTYMAHRGLQDTVETSDAIRSLVPAVPRMVVNSVQALVRLTLDGVGYAILPEPEIREYIASGKLVNVMPEWKKASYSVYAIGPKHDATPVKTLAAVQILQEAFAEI</sequence>
<comment type="similarity">
    <text evidence="1">Belongs to the LysR transcriptional regulatory family.</text>
</comment>
<proteinExistence type="inferred from homology"/>
<dbReference type="PROSITE" id="PS50931">
    <property type="entry name" value="HTH_LYSR"/>
    <property type="match status" value="1"/>
</dbReference>
<evidence type="ECO:0000259" key="5">
    <source>
        <dbReference type="PROSITE" id="PS50931"/>
    </source>
</evidence>
<dbReference type="InterPro" id="IPR036390">
    <property type="entry name" value="WH_DNA-bd_sf"/>
</dbReference>
<evidence type="ECO:0000256" key="3">
    <source>
        <dbReference type="ARBA" id="ARBA00023125"/>
    </source>
</evidence>
<dbReference type="GO" id="GO:0006351">
    <property type="term" value="P:DNA-templated transcription"/>
    <property type="evidence" value="ECO:0007669"/>
    <property type="project" value="TreeGrafter"/>
</dbReference>
<name>A0A1E7ZG62_9ALTE</name>
<reference evidence="6 7" key="1">
    <citation type="submission" date="2016-08" db="EMBL/GenBank/DDBJ databases">
        <authorList>
            <person name="Seilhamer J.J."/>
        </authorList>
    </citation>
    <scope>NUCLEOTIDE SEQUENCE [LARGE SCALE GENOMIC DNA]</scope>
    <source>
        <strain evidence="6 7">KCTC 42603</strain>
    </source>
</reference>
<dbReference type="InterPro" id="IPR005119">
    <property type="entry name" value="LysR_subst-bd"/>
</dbReference>
<dbReference type="FunFam" id="1.10.10.10:FF:000001">
    <property type="entry name" value="LysR family transcriptional regulator"/>
    <property type="match status" value="1"/>
</dbReference>
<protein>
    <submittedName>
        <fullName evidence="6">LysR family transcriptional regulator</fullName>
    </submittedName>
</protein>
<dbReference type="InterPro" id="IPR058163">
    <property type="entry name" value="LysR-type_TF_proteobact-type"/>
</dbReference>
<dbReference type="Gene3D" id="1.10.10.10">
    <property type="entry name" value="Winged helix-like DNA-binding domain superfamily/Winged helix DNA-binding domain"/>
    <property type="match status" value="1"/>
</dbReference>
<dbReference type="Gene3D" id="3.40.190.290">
    <property type="match status" value="1"/>
</dbReference>
<organism evidence="6 7">
    <name type="scientific">Alteromonas confluentis</name>
    <dbReference type="NCBI Taxonomy" id="1656094"/>
    <lineage>
        <taxon>Bacteria</taxon>
        <taxon>Pseudomonadati</taxon>
        <taxon>Pseudomonadota</taxon>
        <taxon>Gammaproteobacteria</taxon>
        <taxon>Alteromonadales</taxon>
        <taxon>Alteromonadaceae</taxon>
        <taxon>Alteromonas/Salinimonas group</taxon>
        <taxon>Alteromonas</taxon>
    </lineage>
</organism>
<dbReference type="STRING" id="1656094.BFC18_02795"/>
<evidence type="ECO:0000313" key="7">
    <source>
        <dbReference type="Proteomes" id="UP000175691"/>
    </source>
</evidence>
<dbReference type="OrthoDB" id="8678019at2"/>
<keyword evidence="7" id="KW-1185">Reference proteome</keyword>
<keyword evidence="2" id="KW-0805">Transcription regulation</keyword>
<evidence type="ECO:0000313" key="6">
    <source>
        <dbReference type="EMBL" id="OFC72501.1"/>
    </source>
</evidence>
<dbReference type="GO" id="GO:0003700">
    <property type="term" value="F:DNA-binding transcription factor activity"/>
    <property type="evidence" value="ECO:0007669"/>
    <property type="project" value="InterPro"/>
</dbReference>
<gene>
    <name evidence="6" type="ORF">BFC18_02795</name>
</gene>
<keyword evidence="3" id="KW-0238">DNA-binding</keyword>
<dbReference type="AlphaFoldDB" id="A0A1E7ZG62"/>
<dbReference type="InterPro" id="IPR000847">
    <property type="entry name" value="LysR_HTH_N"/>
</dbReference>
<dbReference type="EMBL" id="MDHN01000004">
    <property type="protein sequence ID" value="OFC72501.1"/>
    <property type="molecule type" value="Genomic_DNA"/>
</dbReference>
<dbReference type="SUPFAM" id="SSF53850">
    <property type="entry name" value="Periplasmic binding protein-like II"/>
    <property type="match status" value="1"/>
</dbReference>
<dbReference type="PANTHER" id="PTHR30537:SF30">
    <property type="entry name" value="TRANSCRIPTIONAL REGULATOR-RELATED"/>
    <property type="match status" value="1"/>
</dbReference>
<dbReference type="PANTHER" id="PTHR30537">
    <property type="entry name" value="HTH-TYPE TRANSCRIPTIONAL REGULATOR"/>
    <property type="match status" value="1"/>
</dbReference>
<dbReference type="Proteomes" id="UP000175691">
    <property type="component" value="Unassembled WGS sequence"/>
</dbReference>
<dbReference type="RefSeq" id="WP_070123415.1">
    <property type="nucleotide sequence ID" value="NZ_MDHN01000004.1"/>
</dbReference>
<evidence type="ECO:0000256" key="4">
    <source>
        <dbReference type="ARBA" id="ARBA00023163"/>
    </source>
</evidence>